<dbReference type="Proteomes" id="UP000295157">
    <property type="component" value="Unassembled WGS sequence"/>
</dbReference>
<feature type="transmembrane region" description="Helical" evidence="1">
    <location>
        <begin position="56"/>
        <end position="76"/>
    </location>
</feature>
<dbReference type="AlphaFoldDB" id="A0A4R4N9N4"/>
<evidence type="ECO:0000313" key="2">
    <source>
        <dbReference type="EMBL" id="TDC03687.1"/>
    </source>
</evidence>
<dbReference type="OrthoDB" id="3429068at2"/>
<dbReference type="Pfam" id="PF10027">
    <property type="entry name" value="DUF2269"/>
    <property type="match status" value="1"/>
</dbReference>
<dbReference type="InterPro" id="IPR018729">
    <property type="entry name" value="DUF2269_transmembrane"/>
</dbReference>
<feature type="transmembrane region" description="Helical" evidence="1">
    <location>
        <begin position="6"/>
        <end position="27"/>
    </location>
</feature>
<gene>
    <name evidence="2" type="ORF">E1267_25515</name>
</gene>
<organism evidence="2 3">
    <name type="scientific">Nonomuraea longispora</name>
    <dbReference type="NCBI Taxonomy" id="1848320"/>
    <lineage>
        <taxon>Bacteria</taxon>
        <taxon>Bacillati</taxon>
        <taxon>Actinomycetota</taxon>
        <taxon>Actinomycetes</taxon>
        <taxon>Streptosporangiales</taxon>
        <taxon>Streptosporangiaceae</taxon>
        <taxon>Nonomuraea</taxon>
    </lineage>
</organism>
<keyword evidence="3" id="KW-1185">Reference proteome</keyword>
<accession>A0A4R4N9N4</accession>
<evidence type="ECO:0000256" key="1">
    <source>
        <dbReference type="SAM" id="Phobius"/>
    </source>
</evidence>
<reference evidence="2 3" key="1">
    <citation type="submission" date="2019-02" db="EMBL/GenBank/DDBJ databases">
        <title>Draft genome sequences of novel Actinobacteria.</title>
        <authorList>
            <person name="Sahin N."/>
            <person name="Ay H."/>
            <person name="Saygin H."/>
        </authorList>
    </citation>
    <scope>NUCLEOTIDE SEQUENCE [LARGE SCALE GENOMIC DNA]</scope>
    <source>
        <strain evidence="2 3">KC201</strain>
    </source>
</reference>
<dbReference type="RefSeq" id="WP_132335711.1">
    <property type="nucleotide sequence ID" value="NZ_SMJZ01000106.1"/>
</dbReference>
<keyword evidence="1" id="KW-1133">Transmembrane helix</keyword>
<feature type="transmembrane region" description="Helical" evidence="1">
    <location>
        <begin position="82"/>
        <end position="102"/>
    </location>
</feature>
<feature type="transmembrane region" description="Helical" evidence="1">
    <location>
        <begin position="129"/>
        <end position="148"/>
    </location>
</feature>
<comment type="caution">
    <text evidence="2">The sequence shown here is derived from an EMBL/GenBank/DDBJ whole genome shotgun (WGS) entry which is preliminary data.</text>
</comment>
<keyword evidence="1" id="KW-0472">Membrane</keyword>
<name>A0A4R4N9N4_9ACTN</name>
<sequence length="157" mass="16443">MTGFLLTVHVIGAILTVGPMAVATSMFPRAFRSALSAPQDLRKAGIVSVLARITRVYSLIAVVVPIFGVATAASLGVLTDTWLIISMALTVIAAAVLIGLILPGQRRLLDLLISPDAADEPGRSSSQPAVYVGIFNLLWVVVVTLMIYRPGSTTGVS</sequence>
<protein>
    <submittedName>
        <fullName evidence="2">DUF2269 family protein</fullName>
    </submittedName>
</protein>
<keyword evidence="1" id="KW-0812">Transmembrane</keyword>
<evidence type="ECO:0000313" key="3">
    <source>
        <dbReference type="Proteomes" id="UP000295157"/>
    </source>
</evidence>
<dbReference type="EMBL" id="SMJZ01000106">
    <property type="protein sequence ID" value="TDC03687.1"/>
    <property type="molecule type" value="Genomic_DNA"/>
</dbReference>
<proteinExistence type="predicted"/>